<feature type="region of interest" description="Disordered" evidence="2">
    <location>
        <begin position="398"/>
        <end position="427"/>
    </location>
</feature>
<name>A0AA88XGQ9_PINIB</name>
<evidence type="ECO:0000313" key="5">
    <source>
        <dbReference type="Proteomes" id="UP001186944"/>
    </source>
</evidence>
<feature type="compositionally biased region" description="Basic and acidic residues" evidence="2">
    <location>
        <begin position="289"/>
        <end position="300"/>
    </location>
</feature>
<evidence type="ECO:0000256" key="1">
    <source>
        <dbReference type="PROSITE-ProRule" id="PRU00042"/>
    </source>
</evidence>
<comment type="caution">
    <text evidence="4">The sequence shown here is derived from an EMBL/GenBank/DDBJ whole genome shotgun (WGS) entry which is preliminary data.</text>
</comment>
<dbReference type="InterPro" id="IPR013087">
    <property type="entry name" value="Znf_C2H2_type"/>
</dbReference>
<dbReference type="PROSITE" id="PS50157">
    <property type="entry name" value="ZINC_FINGER_C2H2_2"/>
    <property type="match status" value="1"/>
</dbReference>
<feature type="compositionally biased region" description="Basic and acidic residues" evidence="2">
    <location>
        <begin position="57"/>
        <end position="67"/>
    </location>
</feature>
<evidence type="ECO:0000313" key="4">
    <source>
        <dbReference type="EMBL" id="KAK3085265.1"/>
    </source>
</evidence>
<feature type="compositionally biased region" description="Basic residues" evidence="2">
    <location>
        <begin position="43"/>
        <end position="56"/>
    </location>
</feature>
<dbReference type="EMBL" id="VSWD01000012">
    <property type="protein sequence ID" value="KAK3085265.1"/>
    <property type="molecule type" value="Genomic_DNA"/>
</dbReference>
<evidence type="ECO:0000259" key="3">
    <source>
        <dbReference type="PROSITE" id="PS50157"/>
    </source>
</evidence>
<dbReference type="AlphaFoldDB" id="A0AA88XGQ9"/>
<feature type="compositionally biased region" description="Polar residues" evidence="2">
    <location>
        <begin position="229"/>
        <end position="252"/>
    </location>
</feature>
<reference evidence="4" key="1">
    <citation type="submission" date="2019-08" db="EMBL/GenBank/DDBJ databases">
        <title>The improved chromosome-level genome for the pearl oyster Pinctada fucata martensii using PacBio sequencing and Hi-C.</title>
        <authorList>
            <person name="Zheng Z."/>
        </authorList>
    </citation>
    <scope>NUCLEOTIDE SEQUENCE</scope>
    <source>
        <strain evidence="4">ZZ-2019</strain>
        <tissue evidence="4">Adductor muscle</tissue>
    </source>
</reference>
<dbReference type="PROSITE" id="PS00028">
    <property type="entry name" value="ZINC_FINGER_C2H2_1"/>
    <property type="match status" value="2"/>
</dbReference>
<keyword evidence="1" id="KW-0479">Metal-binding</keyword>
<protein>
    <recommendedName>
        <fullName evidence="3">C2H2-type domain-containing protein</fullName>
    </recommendedName>
</protein>
<keyword evidence="1" id="KW-0862">Zinc</keyword>
<organism evidence="4 5">
    <name type="scientific">Pinctada imbricata</name>
    <name type="common">Atlantic pearl-oyster</name>
    <name type="synonym">Pinctada martensii</name>
    <dbReference type="NCBI Taxonomy" id="66713"/>
    <lineage>
        <taxon>Eukaryota</taxon>
        <taxon>Metazoa</taxon>
        <taxon>Spiralia</taxon>
        <taxon>Lophotrochozoa</taxon>
        <taxon>Mollusca</taxon>
        <taxon>Bivalvia</taxon>
        <taxon>Autobranchia</taxon>
        <taxon>Pteriomorphia</taxon>
        <taxon>Pterioida</taxon>
        <taxon>Pterioidea</taxon>
        <taxon>Pteriidae</taxon>
        <taxon>Pinctada</taxon>
    </lineage>
</organism>
<sequence length="427" mass="46054">MFVTDAGPSAGIACELCGTGFTRRKTLLDHYRHRHGVIANSGHSKKKDHKKNKLPKKLLDDPSERISTRSVGRKRKQETYTGSEGNGHDVNTCKKKKEIRLEQNACQSEVTIPSSSNGEAKKYACPKEDSCSVSNGAVCIGEEGAIGDSEGATDIGSGGTTGIIGGCDIAVRADATGVGSEDTISVSHGAISTKENKNFCRKNISQANPNDTEGHTEALYEQNSSIISQSKVSDVQGDSQRSDHQGNSQGSDHQGDSQRSDHQGNSQGSDHQGDSQGSEHQRNSQGSDHQGDSQRSDHQGDSQNSDSAEKVENISDSEEVCNSNNENIPETSILNSFSESPLQASSNLYDPYIDVITKKVKGTSFEYAKDVYECKECRFSCQCSLEIKKHIHSSHPNLKIQQSVQEQDVTASSQSVVTNQEKSPANS</sequence>
<evidence type="ECO:0000256" key="2">
    <source>
        <dbReference type="SAM" id="MobiDB-lite"/>
    </source>
</evidence>
<gene>
    <name evidence="4" type="ORF">FSP39_000833</name>
</gene>
<feature type="compositionally biased region" description="Basic and acidic residues" evidence="2">
    <location>
        <begin position="271"/>
        <end position="282"/>
    </location>
</feature>
<accession>A0AA88XGQ9</accession>
<feature type="region of interest" description="Disordered" evidence="2">
    <location>
        <begin position="229"/>
        <end position="327"/>
    </location>
</feature>
<keyword evidence="5" id="KW-1185">Reference proteome</keyword>
<feature type="region of interest" description="Disordered" evidence="2">
    <location>
        <begin position="36"/>
        <end position="91"/>
    </location>
</feature>
<feature type="compositionally biased region" description="Basic and acidic residues" evidence="2">
    <location>
        <begin position="253"/>
        <end position="262"/>
    </location>
</feature>
<dbReference type="Proteomes" id="UP001186944">
    <property type="component" value="Unassembled WGS sequence"/>
</dbReference>
<proteinExistence type="predicted"/>
<dbReference type="GO" id="GO:0008270">
    <property type="term" value="F:zinc ion binding"/>
    <property type="evidence" value="ECO:0007669"/>
    <property type="project" value="UniProtKB-KW"/>
</dbReference>
<dbReference type="SMART" id="SM00355">
    <property type="entry name" value="ZnF_C2H2"/>
    <property type="match status" value="2"/>
</dbReference>
<keyword evidence="1" id="KW-0863">Zinc-finger</keyword>
<feature type="domain" description="C2H2-type" evidence="3">
    <location>
        <begin position="12"/>
        <end position="35"/>
    </location>
</feature>